<dbReference type="AlphaFoldDB" id="A0A0M3HQ16"/>
<dbReference type="WBParaSite" id="ALUE_0000409201-mRNA-1">
    <property type="protein sequence ID" value="ALUE_0000409201-mRNA-1"/>
    <property type="gene ID" value="ALUE_0000409201"/>
</dbReference>
<protein>
    <submittedName>
        <fullName evidence="2">Uncharacterized protein</fullName>
    </submittedName>
</protein>
<accession>A0A0M3HQ16</accession>
<proteinExistence type="predicted"/>
<evidence type="ECO:0000313" key="1">
    <source>
        <dbReference type="Proteomes" id="UP000036681"/>
    </source>
</evidence>
<sequence>MGDYSLTRARSAVVLRSRSLERPATLLLTRARSVPDFTRYISSSYKYRPHWPHRFYRDYSLYDDYWYDRYYYFSPLYKSTFFPRRYYYSDYLPNPYYWSWPYHYWTRYKGYWYDYDYPSYYYRRYYDPSYDSYFRSIYLPYRSSAFDTWYSSLNRGLSLYRLGLVPYSTVDRYWLTPSYWDRRFKDWRQLYSWDVKDRVYTPTTVEQVGRQYATRWTS</sequence>
<evidence type="ECO:0000313" key="2">
    <source>
        <dbReference type="WBParaSite" id="ALUE_0000409201-mRNA-1"/>
    </source>
</evidence>
<dbReference type="Proteomes" id="UP000036681">
    <property type="component" value="Unplaced"/>
</dbReference>
<keyword evidence="1" id="KW-1185">Reference proteome</keyword>
<name>A0A0M3HQ16_ASCLU</name>
<organism evidence="1 2">
    <name type="scientific">Ascaris lumbricoides</name>
    <name type="common">Giant roundworm</name>
    <dbReference type="NCBI Taxonomy" id="6252"/>
    <lineage>
        <taxon>Eukaryota</taxon>
        <taxon>Metazoa</taxon>
        <taxon>Ecdysozoa</taxon>
        <taxon>Nematoda</taxon>
        <taxon>Chromadorea</taxon>
        <taxon>Rhabditida</taxon>
        <taxon>Spirurina</taxon>
        <taxon>Ascaridomorpha</taxon>
        <taxon>Ascaridoidea</taxon>
        <taxon>Ascarididae</taxon>
        <taxon>Ascaris</taxon>
    </lineage>
</organism>
<reference evidence="2" key="1">
    <citation type="submission" date="2017-02" db="UniProtKB">
        <authorList>
            <consortium name="WormBaseParasite"/>
        </authorList>
    </citation>
    <scope>IDENTIFICATION</scope>
</reference>